<feature type="coiled-coil region" evidence="5">
    <location>
        <begin position="126"/>
        <end position="153"/>
    </location>
</feature>
<dbReference type="Proteomes" id="UP000198323">
    <property type="component" value="Unassembled WGS sequence"/>
</dbReference>
<dbReference type="InterPro" id="IPR013083">
    <property type="entry name" value="Znf_RING/FYVE/PHD"/>
</dbReference>
<dbReference type="Pfam" id="PF00643">
    <property type="entry name" value="zf-B_box"/>
    <property type="match status" value="1"/>
</dbReference>
<evidence type="ECO:0000256" key="4">
    <source>
        <dbReference type="PROSITE-ProRule" id="PRU00024"/>
    </source>
</evidence>
<dbReference type="CDD" id="cd16594">
    <property type="entry name" value="RING-HC_TRIM7-like_C-IV"/>
    <property type="match status" value="1"/>
</dbReference>
<evidence type="ECO:0000256" key="5">
    <source>
        <dbReference type="SAM" id="Coils"/>
    </source>
</evidence>
<dbReference type="SMART" id="SM00449">
    <property type="entry name" value="SPRY"/>
    <property type="match status" value="2"/>
</dbReference>
<sequence length="707" mass="80096">MAAQSPLDTLQREASCSICLGYFQDPVSIPCGHNFCRQCITRCWEGLQADLPCPQCRRTASHKTFRPSRELSAIAAVARQLSSLPWGRCPQHREALKLFCKDDQEPICARCDASRAHRSHTVLPAHRAAQDYKEEIQARLQASKEEREKYLESRKTGGRTNLYLEKTKKEGKRIVCEFEGLQRFLKEQERFLLVQLADLDRAVTKVQEDAVTKVLEELSHLDTLIWEMEGKFQQPDGKFLLDIRRLLNSCEMMKFSPPAEISPHLERKLEDFLQKNALVRCTLQKCQDSLMFQLQEPANVTMDPTTAHPNLHLSEDRKQVQGQLVPQDLPENPERFSFEPCVLGCQGFTSGRHFWEVEVGAGGVWALGVARASMKRKGPMSFTPKEGVWALEVYHSLTSPRANLRLTALPRRIRVSLDYEGGRVAFFSSDDDAPILVYTRASFNGERVLPWFKLEDLKNEIEKRQKSTAKLSEEISPLDTKGEKSQQSDAKSPISRCGKVTFQLPAGVSPEPEERVCHFSWRNGALKDTLKKLQASITLDPDTAHPDLILSEDRKSVKRGEGRQELPDNPERFSYWPFVLGHQSFTAGRHCWEVEVGDEGDWAIGVARESIPRKGQLSLCPKGGIWGVEKWGGQVRALTTHKVTLLALRWVPRRVSVHLDYAGGTVTFFDADEGGLIFVFSHASFAGERIRPWLWVVGARSKLRLCP</sequence>
<evidence type="ECO:0000259" key="8">
    <source>
        <dbReference type="PROSITE" id="PS50119"/>
    </source>
</evidence>
<dbReference type="PROSITE" id="PS50188">
    <property type="entry name" value="B302_SPRY"/>
    <property type="match status" value="2"/>
</dbReference>
<dbReference type="PROSITE" id="PS00518">
    <property type="entry name" value="ZF_RING_1"/>
    <property type="match status" value="1"/>
</dbReference>
<accession>A0A226ME42</accession>
<dbReference type="OrthoDB" id="9049620at2759"/>
<dbReference type="InterPro" id="IPR017907">
    <property type="entry name" value="Znf_RING_CS"/>
</dbReference>
<dbReference type="Gene3D" id="3.30.40.10">
    <property type="entry name" value="Zinc/RING finger domain, C3HC4 (zinc finger)"/>
    <property type="match status" value="1"/>
</dbReference>
<dbReference type="InterPro" id="IPR000315">
    <property type="entry name" value="Znf_B-box"/>
</dbReference>
<dbReference type="FunFam" id="2.60.120.920:FF:000004">
    <property type="entry name" value="Butyrophilin subfamily 1 member A1"/>
    <property type="match status" value="2"/>
</dbReference>
<dbReference type="AlphaFoldDB" id="A0A226ME42"/>
<dbReference type="InterPro" id="IPR013320">
    <property type="entry name" value="ConA-like_dom_sf"/>
</dbReference>
<reference evidence="10 11" key="1">
    <citation type="submission" date="2016-07" db="EMBL/GenBank/DDBJ databases">
        <title>Disparate Historic Effective Population Sizes Predicted by Modern Levels of Genome Diversity for the Scaled Quail (Callipepla squamata) and the Northern Bobwhite (Colinus virginianus): Inferences from First and Second Generation Draft Genome Assemblies for Sympatric New World Quail.</title>
        <authorList>
            <person name="Oldeschulte D.L."/>
            <person name="Halley Y.A."/>
            <person name="Bhattarai E.K."/>
            <person name="Brashear W.A."/>
            <person name="Hill J."/>
            <person name="Metz R.P."/>
            <person name="Johnson C.D."/>
            <person name="Rollins D."/>
            <person name="Peterson M.J."/>
            <person name="Bickhart D.M."/>
            <person name="Decker J.E."/>
            <person name="Seabury C.M."/>
        </authorList>
    </citation>
    <scope>NUCLEOTIDE SEQUENCE [LARGE SCALE GENOMIC DNA]</scope>
    <source>
        <strain evidence="10 11">Texas</strain>
        <tissue evidence="10">Leg muscle</tissue>
    </source>
</reference>
<dbReference type="SMART" id="SM00589">
    <property type="entry name" value="PRY"/>
    <property type="match status" value="2"/>
</dbReference>
<dbReference type="Pfam" id="PF00622">
    <property type="entry name" value="SPRY"/>
    <property type="match status" value="2"/>
</dbReference>
<keyword evidence="11" id="KW-1185">Reference proteome</keyword>
<dbReference type="Gene3D" id="3.30.160.60">
    <property type="entry name" value="Classic Zinc Finger"/>
    <property type="match status" value="1"/>
</dbReference>
<dbReference type="InterPro" id="IPR001841">
    <property type="entry name" value="Znf_RING"/>
</dbReference>
<dbReference type="InterPro" id="IPR043136">
    <property type="entry name" value="B30.2/SPRY_sf"/>
</dbReference>
<evidence type="ECO:0000313" key="11">
    <source>
        <dbReference type="Proteomes" id="UP000198323"/>
    </source>
</evidence>
<dbReference type="Pfam" id="PF15227">
    <property type="entry name" value="zf-C3HC4_4"/>
    <property type="match status" value="1"/>
</dbReference>
<name>A0A226ME42_CALSU</name>
<dbReference type="SUPFAM" id="SSF57845">
    <property type="entry name" value="B-box zinc-binding domain"/>
    <property type="match status" value="1"/>
</dbReference>
<dbReference type="InterPro" id="IPR050143">
    <property type="entry name" value="TRIM/RBCC"/>
</dbReference>
<dbReference type="SMART" id="SM00184">
    <property type="entry name" value="RING"/>
    <property type="match status" value="1"/>
</dbReference>
<evidence type="ECO:0000256" key="6">
    <source>
        <dbReference type="SAM" id="MobiDB-lite"/>
    </source>
</evidence>
<dbReference type="SMART" id="SM00336">
    <property type="entry name" value="BBOX"/>
    <property type="match status" value="1"/>
</dbReference>
<dbReference type="Pfam" id="PF13765">
    <property type="entry name" value="PRY"/>
    <property type="match status" value="2"/>
</dbReference>
<keyword evidence="1" id="KW-0479">Metal-binding</keyword>
<dbReference type="Gene3D" id="2.60.120.920">
    <property type="match status" value="2"/>
</dbReference>
<feature type="domain" description="B30.2/SPRY" evidence="9">
    <location>
        <begin position="279"/>
        <end position="470"/>
    </location>
</feature>
<evidence type="ECO:0000256" key="3">
    <source>
        <dbReference type="ARBA" id="ARBA00022833"/>
    </source>
</evidence>
<organism evidence="10 11">
    <name type="scientific">Callipepla squamata</name>
    <name type="common">Scaled quail</name>
    <dbReference type="NCBI Taxonomy" id="9009"/>
    <lineage>
        <taxon>Eukaryota</taxon>
        <taxon>Metazoa</taxon>
        <taxon>Chordata</taxon>
        <taxon>Craniata</taxon>
        <taxon>Vertebrata</taxon>
        <taxon>Euteleostomi</taxon>
        <taxon>Archelosauria</taxon>
        <taxon>Archosauria</taxon>
        <taxon>Dinosauria</taxon>
        <taxon>Saurischia</taxon>
        <taxon>Theropoda</taxon>
        <taxon>Coelurosauria</taxon>
        <taxon>Aves</taxon>
        <taxon>Neognathae</taxon>
        <taxon>Galloanserae</taxon>
        <taxon>Galliformes</taxon>
        <taxon>Odontophoridae</taxon>
        <taxon>Callipepla</taxon>
    </lineage>
</organism>
<dbReference type="GO" id="GO:0008270">
    <property type="term" value="F:zinc ion binding"/>
    <property type="evidence" value="ECO:0007669"/>
    <property type="project" value="UniProtKB-KW"/>
</dbReference>
<dbReference type="SUPFAM" id="SSF57850">
    <property type="entry name" value="RING/U-box"/>
    <property type="match status" value="1"/>
</dbReference>
<keyword evidence="2 4" id="KW-0863">Zinc-finger</keyword>
<dbReference type="EMBL" id="MCFN01001178">
    <property type="protein sequence ID" value="OXB53500.1"/>
    <property type="molecule type" value="Genomic_DNA"/>
</dbReference>
<evidence type="ECO:0000313" key="10">
    <source>
        <dbReference type="EMBL" id="OXB53500.1"/>
    </source>
</evidence>
<feature type="domain" description="B30.2/SPRY" evidence="9">
    <location>
        <begin position="517"/>
        <end position="707"/>
    </location>
</feature>
<dbReference type="CDD" id="cd19762">
    <property type="entry name" value="Bbox2_TRIM7-like"/>
    <property type="match status" value="1"/>
</dbReference>
<dbReference type="PROSITE" id="PS50119">
    <property type="entry name" value="ZF_BBOX"/>
    <property type="match status" value="1"/>
</dbReference>
<dbReference type="PRINTS" id="PR01407">
    <property type="entry name" value="BUTYPHLNCDUF"/>
</dbReference>
<evidence type="ECO:0000256" key="2">
    <source>
        <dbReference type="ARBA" id="ARBA00022771"/>
    </source>
</evidence>
<gene>
    <name evidence="10" type="ORF">ASZ78_003399</name>
</gene>
<dbReference type="PANTHER" id="PTHR24103">
    <property type="entry name" value="E3 UBIQUITIN-PROTEIN LIGASE TRIM"/>
    <property type="match status" value="1"/>
</dbReference>
<dbReference type="InterPro" id="IPR006574">
    <property type="entry name" value="PRY"/>
</dbReference>
<keyword evidence="3" id="KW-0862">Zinc</keyword>
<feature type="domain" description="B box-type" evidence="8">
    <location>
        <begin position="89"/>
        <end position="125"/>
    </location>
</feature>
<evidence type="ECO:0000259" key="9">
    <source>
        <dbReference type="PROSITE" id="PS50188"/>
    </source>
</evidence>
<proteinExistence type="predicted"/>
<comment type="caution">
    <text evidence="10">The sequence shown here is derived from an EMBL/GenBank/DDBJ whole genome shotgun (WGS) entry which is preliminary data.</text>
</comment>
<dbReference type="CDD" id="cd12888">
    <property type="entry name" value="SPRY_PRY_TRIM7_like"/>
    <property type="match status" value="2"/>
</dbReference>
<keyword evidence="5" id="KW-0175">Coiled coil</keyword>
<feature type="domain" description="RING-type" evidence="7">
    <location>
        <begin position="16"/>
        <end position="57"/>
    </location>
</feature>
<dbReference type="InterPro" id="IPR003877">
    <property type="entry name" value="SPRY_dom"/>
</dbReference>
<protein>
    <submittedName>
        <fullName evidence="10">Uncharacterized protein</fullName>
    </submittedName>
</protein>
<dbReference type="InterPro" id="IPR001870">
    <property type="entry name" value="B30.2/SPRY"/>
</dbReference>
<dbReference type="PROSITE" id="PS50089">
    <property type="entry name" value="ZF_RING_2"/>
    <property type="match status" value="1"/>
</dbReference>
<dbReference type="STRING" id="9009.A0A226ME42"/>
<dbReference type="SUPFAM" id="SSF49899">
    <property type="entry name" value="Concanavalin A-like lectins/glucanases"/>
    <property type="match status" value="2"/>
</dbReference>
<feature type="region of interest" description="Disordered" evidence="6">
    <location>
        <begin position="466"/>
        <end position="493"/>
    </location>
</feature>
<dbReference type="InterPro" id="IPR003879">
    <property type="entry name" value="Butyrophylin_SPRY"/>
</dbReference>
<evidence type="ECO:0000256" key="1">
    <source>
        <dbReference type="ARBA" id="ARBA00022723"/>
    </source>
</evidence>
<evidence type="ECO:0000259" key="7">
    <source>
        <dbReference type="PROSITE" id="PS50089"/>
    </source>
</evidence>